<dbReference type="Proteomes" id="UP000284785">
    <property type="component" value="Unassembled WGS sequence"/>
</dbReference>
<protein>
    <submittedName>
        <fullName evidence="7">Uncharacterized protein</fullName>
    </submittedName>
</protein>
<feature type="coiled-coil region" evidence="1">
    <location>
        <begin position="267"/>
        <end position="294"/>
    </location>
</feature>
<evidence type="ECO:0000313" key="7">
    <source>
        <dbReference type="EMBL" id="RHL56864.1"/>
    </source>
</evidence>
<reference evidence="4" key="3">
    <citation type="submission" date="2021-02" db="EMBL/GenBank/DDBJ databases">
        <title>Infant gut strain persistence is associated with maternal origin, phylogeny, and functional potential including surface adhesion and iron acquisition.</title>
        <authorList>
            <person name="Lou Y.C."/>
        </authorList>
    </citation>
    <scope>NUCLEOTIDE SEQUENCE</scope>
    <source>
        <strain evidence="4">L3_082_243G1_dasL3_082_243G1_maxbin2.maxbin.015s ta_sub</strain>
    </source>
</reference>
<dbReference type="RefSeq" id="WP_008764384.1">
    <property type="nucleotide sequence ID" value="NZ_BAABXH010000002.1"/>
</dbReference>
<dbReference type="Gene3D" id="2.30.180.10">
    <property type="entry name" value="FAS1 domain"/>
    <property type="match status" value="1"/>
</dbReference>
<name>A0A0P0FTG1_BACT4</name>
<evidence type="ECO:0000256" key="2">
    <source>
        <dbReference type="SAM" id="SignalP"/>
    </source>
</evidence>
<feature type="chain" id="PRO_5002966581" evidence="2">
    <location>
        <begin position="20"/>
        <end position="580"/>
    </location>
</feature>
<gene>
    <name evidence="7" type="ORF">DW011_15800</name>
    <name evidence="6" type="ORF">DW780_17875</name>
    <name evidence="3" type="ORF">GAN91_00150</name>
    <name evidence="4" type="ORF">KHY35_04385</name>
    <name evidence="8" type="ORF">KQP68_12920</name>
    <name evidence="5" type="ORF">PO127_08950</name>
</gene>
<sequence length="580" mass="66460">MKKIRYIIASALVSIGLCACTDTWDSHYSKWETVIDNTEIQAVDEPAADFLKTAQDYSKMYELFDKTGVIKTWQEKNLMYTIMVVGNESTANANQPVTKAEGSEGQATAEEIFKAEAHITDALLSPSNLEDGQRLLMWNGKYVTVRIYDEPVDGMEPGIYFNGSKVKKVIKTNNAYIYDLEDYINTPKALMEYLKDLPDEEYSIFKEMVLSRTQRVFDKAASTPIGIDKTGNTVYDSVFTEKSQYFADKKLDLYSENITATLLVPSNDLIENALKEAKEKLKSWNMEREDSILNNWIFQTAFFSKKYVKQDFIYNESDPASTQDFYSVFDQQWRTTVNKVDLDNPVELSNGVAYKITSLKIPTNKILIWRIKERFETFDQLTDEDKKYYYPGYNYISTYLKDIGENVQMNRVKQYVGANQPKPWLPAVYCKSMMLWVVDTDRPGIFKFKCYRLVEDKASTTGFTAVPYKIPAGPYNFYMGFNGSRSQVNATFYLNGKKIPKCESGPIPSSTMKGSNHDRSGGGYSELYKDSRYDRDGSTDLGVVIFDKTEELEVTIEFTKGAKSDMEPTTWCFRPTVDLY</sequence>
<dbReference type="EMBL" id="CP083680">
    <property type="protein sequence ID" value="UYU64498.1"/>
    <property type="molecule type" value="Genomic_DNA"/>
</dbReference>
<proteinExistence type="predicted"/>
<dbReference type="EMBL" id="JAGZEE010000003">
    <property type="protein sequence ID" value="MBS5409944.1"/>
    <property type="molecule type" value="Genomic_DNA"/>
</dbReference>
<reference evidence="9 10" key="1">
    <citation type="submission" date="2018-08" db="EMBL/GenBank/DDBJ databases">
        <title>A genome reference for cultivated species of the human gut microbiota.</title>
        <authorList>
            <person name="Zou Y."/>
            <person name="Xue W."/>
            <person name="Luo G."/>
        </authorList>
    </citation>
    <scope>NUCLEOTIDE SEQUENCE [LARGE SCALE GENOMIC DNA]</scope>
    <source>
        <strain evidence="7 9">AF37-12</strain>
        <strain evidence="6 10">AM30-26</strain>
    </source>
</reference>
<dbReference type="EMBL" id="QROV01000018">
    <property type="protein sequence ID" value="RHL56864.1"/>
    <property type="molecule type" value="Genomic_DNA"/>
</dbReference>
<feature type="signal peptide" evidence="2">
    <location>
        <begin position="1"/>
        <end position="19"/>
    </location>
</feature>
<dbReference type="Proteomes" id="UP000436858">
    <property type="component" value="Unassembled WGS sequence"/>
</dbReference>
<accession>C6ILJ5</accession>
<dbReference type="SUPFAM" id="SSF82153">
    <property type="entry name" value="FAS1 domain"/>
    <property type="match status" value="1"/>
</dbReference>
<dbReference type="EMBL" id="QSJP01000017">
    <property type="protein sequence ID" value="RHD85419.1"/>
    <property type="molecule type" value="Genomic_DNA"/>
</dbReference>
<dbReference type="Proteomes" id="UP001156218">
    <property type="component" value="Chromosome"/>
</dbReference>
<dbReference type="AlphaFoldDB" id="A0A0P0FTG1"/>
<evidence type="ECO:0000313" key="6">
    <source>
        <dbReference type="EMBL" id="RHD85419.1"/>
    </source>
</evidence>
<keyword evidence="2" id="KW-0732">Signal</keyword>
<dbReference type="GeneID" id="60925341"/>
<dbReference type="Proteomes" id="UP001217776">
    <property type="component" value="Unassembled WGS sequence"/>
</dbReference>
<reference evidence="8 12" key="4">
    <citation type="submission" date="2021-06" db="EMBL/GenBank/DDBJ databases">
        <title>Interrogation of the integrated mobile genetic elements in gut-associated Bacteroides with a consensus prediction approach.</title>
        <authorList>
            <person name="Campbell D.E."/>
            <person name="Leigh J.R."/>
            <person name="Kim T."/>
            <person name="England W."/>
            <person name="Whitaker R.J."/>
            <person name="Degnan P.H."/>
        </authorList>
    </citation>
    <scope>NUCLEOTIDE SEQUENCE [LARGE SCALE GENOMIC DNA]</scope>
    <source>
        <strain evidence="8 12">WAL8669</strain>
    </source>
</reference>
<keyword evidence="1" id="KW-0175">Coiled coil</keyword>
<evidence type="ECO:0000313" key="10">
    <source>
        <dbReference type="Proteomes" id="UP000284785"/>
    </source>
</evidence>
<dbReference type="OMA" id="SWNMERE"/>
<reference evidence="5" key="5">
    <citation type="submission" date="2022-10" db="EMBL/GenBank/DDBJ databases">
        <title>Human gut microbiome strain richness.</title>
        <authorList>
            <person name="Chen-Liaw A."/>
        </authorList>
    </citation>
    <scope>NUCLEOTIDE SEQUENCE</scope>
    <source>
        <strain evidence="5">1001283st1_A3_1001283B150304_161114</strain>
    </source>
</reference>
<reference evidence="3 11" key="2">
    <citation type="journal article" date="2019" name="Nat. Med.">
        <title>A library of human gut bacterial isolates paired with longitudinal multiomics data enables mechanistic microbiome research.</title>
        <authorList>
            <person name="Poyet M."/>
            <person name="Groussin M."/>
            <person name="Gibbons S.M."/>
            <person name="Avila-Pacheco J."/>
            <person name="Jiang X."/>
            <person name="Kearney S.M."/>
            <person name="Perrotta A.R."/>
            <person name="Berdy B."/>
            <person name="Zhao S."/>
            <person name="Lieberman T.D."/>
            <person name="Swanson P.K."/>
            <person name="Smith M."/>
            <person name="Roesemann S."/>
            <person name="Alexander J.E."/>
            <person name="Rich S.A."/>
            <person name="Livny J."/>
            <person name="Vlamakis H."/>
            <person name="Clish C."/>
            <person name="Bullock K."/>
            <person name="Deik A."/>
            <person name="Scott J."/>
            <person name="Pierce K.A."/>
            <person name="Xavier R.J."/>
            <person name="Alm E.J."/>
        </authorList>
    </citation>
    <scope>NUCLEOTIDE SEQUENCE [LARGE SCALE GENOMIC DNA]</scope>
    <source>
        <strain evidence="3 11">BIOML-A162</strain>
    </source>
</reference>
<accession>A0A0P0FTG1</accession>
<evidence type="ECO:0000313" key="8">
    <source>
        <dbReference type="EMBL" id="UYU64498.1"/>
    </source>
</evidence>
<dbReference type="Proteomes" id="UP000283616">
    <property type="component" value="Unassembled WGS sequence"/>
</dbReference>
<organism evidence="7 9">
    <name type="scientific">Bacteroides thetaiotaomicron</name>
    <dbReference type="NCBI Taxonomy" id="818"/>
    <lineage>
        <taxon>Bacteria</taxon>
        <taxon>Pseudomonadati</taxon>
        <taxon>Bacteroidota</taxon>
        <taxon>Bacteroidia</taxon>
        <taxon>Bacteroidales</taxon>
        <taxon>Bacteroidaceae</taxon>
        <taxon>Bacteroides</taxon>
    </lineage>
</organism>
<dbReference type="EMBL" id="JAQNVG010000011">
    <property type="protein sequence ID" value="MDC2235872.1"/>
    <property type="molecule type" value="Genomic_DNA"/>
</dbReference>
<dbReference type="InterPro" id="IPR036378">
    <property type="entry name" value="FAS1_dom_sf"/>
</dbReference>
<evidence type="ECO:0000313" key="9">
    <source>
        <dbReference type="Proteomes" id="UP000283616"/>
    </source>
</evidence>
<evidence type="ECO:0000256" key="1">
    <source>
        <dbReference type="SAM" id="Coils"/>
    </source>
</evidence>
<dbReference type="Proteomes" id="UP000782901">
    <property type="component" value="Unassembled WGS sequence"/>
</dbReference>
<evidence type="ECO:0000313" key="4">
    <source>
        <dbReference type="EMBL" id="MBS5409944.1"/>
    </source>
</evidence>
<evidence type="ECO:0000313" key="3">
    <source>
        <dbReference type="EMBL" id="KAB4487856.1"/>
    </source>
</evidence>
<dbReference type="PROSITE" id="PS51257">
    <property type="entry name" value="PROKAR_LIPOPROTEIN"/>
    <property type="match status" value="1"/>
</dbReference>
<evidence type="ECO:0000313" key="11">
    <source>
        <dbReference type="Proteomes" id="UP000436858"/>
    </source>
</evidence>
<evidence type="ECO:0000313" key="5">
    <source>
        <dbReference type="EMBL" id="MDC2235872.1"/>
    </source>
</evidence>
<dbReference type="KEGG" id="btho:Btheta7330_03941"/>
<evidence type="ECO:0000313" key="12">
    <source>
        <dbReference type="Proteomes" id="UP001156218"/>
    </source>
</evidence>
<dbReference type="EMBL" id="WCRY01000001">
    <property type="protein sequence ID" value="KAB4487856.1"/>
    <property type="molecule type" value="Genomic_DNA"/>
</dbReference>